<name>A0ABR6YGR1_9BURK</name>
<dbReference type="GO" id="GO:0004368">
    <property type="term" value="F:glycerol-3-phosphate dehydrogenase (quinone) activity"/>
    <property type="evidence" value="ECO:0007669"/>
    <property type="project" value="UniProtKB-EC"/>
</dbReference>
<organism evidence="9 10">
    <name type="scientific">Undibacterium flavidum</name>
    <dbReference type="NCBI Taxonomy" id="2762297"/>
    <lineage>
        <taxon>Bacteria</taxon>
        <taxon>Pseudomonadati</taxon>
        <taxon>Pseudomonadota</taxon>
        <taxon>Betaproteobacteria</taxon>
        <taxon>Burkholderiales</taxon>
        <taxon>Oxalobacteraceae</taxon>
        <taxon>Undibacterium</taxon>
    </lineage>
</organism>
<sequence length="527" mass="58979">MQVGTHQYQCDLLIVGGGINGAGIARDAAGRGLSVILCEKDDLAAHTSSASSKLIHGGLRYLEYYEFSLVRKALIEREDLLRIAPHLISPLRFVMPRTPGLRPGWLLRAGLFIYDHLAERQLLPGTQSISFNQHVSGACLQPNLKKGFLYSDAWVDDARLVVLNALDAQERGAKILTRTECTHLTQDNGRWKLQLRRKTAQGTQQINVDAACVVNATGAWAAQIQHQSDPAMPAKKLRLIKGSHIVVRKLFDHDHAYIFQHADGRIVFAIPYESEFTLIGTTDFEYQGNLDSLQISEQEIAYLCGLSNQYFLQQISAADVLHSYSGVRPLVDDGHADAKSITRDYRLDWVQEGAPILHVFGGKITTYRRLAEDAMQKIAPYFNKDTSSWTKTVCLPGGDVFSAHVDNQNVEHLPQFVQRCQQQYDWLSSATVRRMAHAYGSRLHKLLADCTKEADMGEQILNGLYAVEVRYLLDVEFAASAHDILWRRSKLGLHLPASAESILDEWIARHSTRSALSADITFDIPNH</sequence>
<evidence type="ECO:0000256" key="2">
    <source>
        <dbReference type="ARBA" id="ARBA00007330"/>
    </source>
</evidence>
<keyword evidence="5 6" id="KW-0560">Oxidoreductase</keyword>
<evidence type="ECO:0000256" key="3">
    <source>
        <dbReference type="ARBA" id="ARBA00022630"/>
    </source>
</evidence>
<protein>
    <recommendedName>
        <fullName evidence="6">Glycerol-3-phosphate dehydrogenase</fullName>
        <ecNumber evidence="6">1.1.5.3</ecNumber>
    </recommendedName>
</protein>
<proteinExistence type="inferred from homology"/>
<dbReference type="Gene3D" id="6.10.250.1890">
    <property type="match status" value="1"/>
</dbReference>
<comment type="caution">
    <text evidence="9">The sequence shown here is derived from an EMBL/GenBank/DDBJ whole genome shotgun (WGS) entry which is preliminary data.</text>
</comment>
<keyword evidence="3 6" id="KW-0285">Flavoprotein</keyword>
<dbReference type="EC" id="1.1.5.3" evidence="6"/>
<dbReference type="NCBIfam" id="NF008899">
    <property type="entry name" value="PRK12266.1"/>
    <property type="match status" value="1"/>
</dbReference>
<dbReference type="Pfam" id="PF16901">
    <property type="entry name" value="DAO_C"/>
    <property type="match status" value="1"/>
</dbReference>
<evidence type="ECO:0000313" key="9">
    <source>
        <dbReference type="EMBL" id="MBC3875727.1"/>
    </source>
</evidence>
<comment type="cofactor">
    <cofactor evidence="1 6">
        <name>FAD</name>
        <dbReference type="ChEBI" id="CHEBI:57692"/>
    </cofactor>
</comment>
<evidence type="ECO:0000256" key="6">
    <source>
        <dbReference type="RuleBase" id="RU361217"/>
    </source>
</evidence>
<evidence type="ECO:0000256" key="1">
    <source>
        <dbReference type="ARBA" id="ARBA00001974"/>
    </source>
</evidence>
<dbReference type="InterPro" id="IPR036188">
    <property type="entry name" value="FAD/NAD-bd_sf"/>
</dbReference>
<dbReference type="NCBIfam" id="NF009906">
    <property type="entry name" value="PRK13369.1"/>
    <property type="match status" value="1"/>
</dbReference>
<evidence type="ECO:0000313" key="10">
    <source>
        <dbReference type="Proteomes" id="UP000624279"/>
    </source>
</evidence>
<evidence type="ECO:0000256" key="5">
    <source>
        <dbReference type="ARBA" id="ARBA00023002"/>
    </source>
</evidence>
<dbReference type="EMBL" id="JACOGA010000022">
    <property type="protein sequence ID" value="MBC3875727.1"/>
    <property type="molecule type" value="Genomic_DNA"/>
</dbReference>
<comment type="catalytic activity">
    <reaction evidence="6">
        <text>a quinone + sn-glycerol 3-phosphate = dihydroxyacetone phosphate + a quinol</text>
        <dbReference type="Rhea" id="RHEA:18977"/>
        <dbReference type="ChEBI" id="CHEBI:24646"/>
        <dbReference type="ChEBI" id="CHEBI:57597"/>
        <dbReference type="ChEBI" id="CHEBI:57642"/>
        <dbReference type="ChEBI" id="CHEBI:132124"/>
        <dbReference type="EC" id="1.1.5.3"/>
    </reaction>
</comment>
<evidence type="ECO:0000259" key="8">
    <source>
        <dbReference type="Pfam" id="PF16901"/>
    </source>
</evidence>
<dbReference type="PANTHER" id="PTHR11985">
    <property type="entry name" value="GLYCEROL-3-PHOSPHATE DEHYDROGENASE"/>
    <property type="match status" value="1"/>
</dbReference>
<dbReference type="PROSITE" id="PS00977">
    <property type="entry name" value="FAD_G3PDH_1"/>
    <property type="match status" value="1"/>
</dbReference>
<reference evidence="9 10" key="1">
    <citation type="submission" date="2020-08" db="EMBL/GenBank/DDBJ databases">
        <title>Novel species isolated from subtropical streams in China.</title>
        <authorList>
            <person name="Lu H."/>
        </authorList>
    </citation>
    <scope>NUCLEOTIDE SEQUENCE [LARGE SCALE GENOMIC DNA]</scope>
    <source>
        <strain evidence="9 10">LX15W</strain>
    </source>
</reference>
<feature type="domain" description="Alpha-glycerophosphate oxidase C-terminal" evidence="8">
    <location>
        <begin position="389"/>
        <end position="507"/>
    </location>
</feature>
<dbReference type="RefSeq" id="WP_186943689.1">
    <property type="nucleotide sequence ID" value="NZ_JACOGA010000022.1"/>
</dbReference>
<accession>A0ABR6YGR1</accession>
<dbReference type="InterPro" id="IPR031656">
    <property type="entry name" value="DAO_C"/>
</dbReference>
<dbReference type="Pfam" id="PF01266">
    <property type="entry name" value="DAO"/>
    <property type="match status" value="1"/>
</dbReference>
<keyword evidence="4" id="KW-0274">FAD</keyword>
<dbReference type="SUPFAM" id="SSF51905">
    <property type="entry name" value="FAD/NAD(P)-binding domain"/>
    <property type="match status" value="1"/>
</dbReference>
<dbReference type="PROSITE" id="PS00978">
    <property type="entry name" value="FAD_G3PDH_2"/>
    <property type="match status" value="1"/>
</dbReference>
<dbReference type="Gene3D" id="3.50.50.60">
    <property type="entry name" value="FAD/NAD(P)-binding domain"/>
    <property type="match status" value="1"/>
</dbReference>
<dbReference type="PANTHER" id="PTHR11985:SF15">
    <property type="entry name" value="GLYCEROL-3-PHOSPHATE DEHYDROGENASE, MITOCHONDRIAL"/>
    <property type="match status" value="1"/>
</dbReference>
<feature type="domain" description="FAD dependent oxidoreductase" evidence="7">
    <location>
        <begin position="11"/>
        <end position="335"/>
    </location>
</feature>
<dbReference type="Gene3D" id="1.10.8.870">
    <property type="entry name" value="Alpha-glycerophosphate oxidase, cap domain"/>
    <property type="match status" value="1"/>
</dbReference>
<evidence type="ECO:0000259" key="7">
    <source>
        <dbReference type="Pfam" id="PF01266"/>
    </source>
</evidence>
<dbReference type="Gene3D" id="3.30.9.10">
    <property type="entry name" value="D-Amino Acid Oxidase, subunit A, domain 2"/>
    <property type="match status" value="1"/>
</dbReference>
<comment type="similarity">
    <text evidence="2 6">Belongs to the FAD-dependent glycerol-3-phosphate dehydrogenase family.</text>
</comment>
<dbReference type="Proteomes" id="UP000624279">
    <property type="component" value="Unassembled WGS sequence"/>
</dbReference>
<evidence type="ECO:0000256" key="4">
    <source>
        <dbReference type="ARBA" id="ARBA00022827"/>
    </source>
</evidence>
<dbReference type="InterPro" id="IPR006076">
    <property type="entry name" value="FAD-dep_OxRdtase"/>
</dbReference>
<dbReference type="InterPro" id="IPR038299">
    <property type="entry name" value="DAO_C_sf"/>
</dbReference>
<dbReference type="InterPro" id="IPR000447">
    <property type="entry name" value="G3P_DH_FAD-dep"/>
</dbReference>
<gene>
    <name evidence="9" type="primary">glpD</name>
    <name evidence="9" type="ORF">H8K55_19215</name>
</gene>
<keyword evidence="10" id="KW-1185">Reference proteome</keyword>
<dbReference type="PRINTS" id="PR01001">
    <property type="entry name" value="FADG3PDH"/>
</dbReference>